<feature type="transmembrane region" description="Helical" evidence="1">
    <location>
        <begin position="81"/>
        <end position="103"/>
    </location>
</feature>
<accession>A0A7G9Y8Q9</accession>
<feature type="transmembrane region" description="Helical" evidence="1">
    <location>
        <begin position="12"/>
        <end position="32"/>
    </location>
</feature>
<proteinExistence type="predicted"/>
<dbReference type="AlphaFoldDB" id="A0A7G9Y8Q9"/>
<dbReference type="EMBL" id="MT630962">
    <property type="protein sequence ID" value="QNO44393.1"/>
    <property type="molecule type" value="Genomic_DNA"/>
</dbReference>
<reference evidence="2" key="1">
    <citation type="submission" date="2020-06" db="EMBL/GenBank/DDBJ databases">
        <title>Unique genomic features of the anaerobic methanotrophic archaea.</title>
        <authorList>
            <person name="Chadwick G.L."/>
            <person name="Skennerton C.T."/>
            <person name="Laso-Perez R."/>
            <person name="Leu A.O."/>
            <person name="Speth D.R."/>
            <person name="Yu H."/>
            <person name="Morgan-Lang C."/>
            <person name="Hatzenpichler R."/>
            <person name="Goudeau D."/>
            <person name="Malmstrom R."/>
            <person name="Brazelton W.J."/>
            <person name="Woyke T."/>
            <person name="Hallam S.J."/>
            <person name="Tyson G.W."/>
            <person name="Wegener G."/>
            <person name="Boetius A."/>
            <person name="Orphan V."/>
        </authorList>
    </citation>
    <scope>NUCLEOTIDE SEQUENCE</scope>
</reference>
<evidence type="ECO:0000256" key="1">
    <source>
        <dbReference type="SAM" id="Phobius"/>
    </source>
</evidence>
<keyword evidence="1" id="KW-0812">Transmembrane</keyword>
<name>A0A7G9Y8Q9_9EURY</name>
<evidence type="ECO:0000313" key="2">
    <source>
        <dbReference type="EMBL" id="QNO44393.1"/>
    </source>
</evidence>
<sequence>MLNCKDVIEKIWWAIPPVVIVFVFFPLVIIVIEGGCSFDKCVFWLQYLFFSPIGRIYVIFTFGFGGAGYYLVRKKKLSLRIVIPILLGIVGFVIGLFMALILAGSEGAY</sequence>
<protein>
    <submittedName>
        <fullName evidence="2">Uncharacterized protein</fullName>
    </submittedName>
</protein>
<organism evidence="2">
    <name type="scientific">Candidatus Methanogaster sp. ANME-2c ERB4</name>
    <dbReference type="NCBI Taxonomy" id="2759911"/>
    <lineage>
        <taxon>Archaea</taxon>
        <taxon>Methanobacteriati</taxon>
        <taxon>Methanobacteriota</taxon>
        <taxon>Stenosarchaea group</taxon>
        <taxon>Methanomicrobia</taxon>
        <taxon>Methanosarcinales</taxon>
        <taxon>ANME-2 cluster</taxon>
        <taxon>Candidatus Methanogasteraceae</taxon>
        <taxon>Candidatus Methanogaster</taxon>
    </lineage>
</organism>
<feature type="transmembrane region" description="Helical" evidence="1">
    <location>
        <begin position="44"/>
        <end position="72"/>
    </location>
</feature>
<keyword evidence="1" id="KW-1133">Transmembrane helix</keyword>
<gene>
    <name evidence="2" type="ORF">DGMLNGLO_00005</name>
</gene>
<keyword evidence="1" id="KW-0472">Membrane</keyword>